<evidence type="ECO:0000313" key="2">
    <source>
        <dbReference type="EMBL" id="CAB9519802.1"/>
    </source>
</evidence>
<dbReference type="OrthoDB" id="41419at2759"/>
<dbReference type="Proteomes" id="UP001153069">
    <property type="component" value="Unassembled WGS sequence"/>
</dbReference>
<dbReference type="AlphaFoldDB" id="A0A9N8EE57"/>
<name>A0A9N8EE57_9STRA</name>
<reference evidence="2" key="1">
    <citation type="submission" date="2020-06" db="EMBL/GenBank/DDBJ databases">
        <authorList>
            <consortium name="Plant Systems Biology data submission"/>
        </authorList>
    </citation>
    <scope>NUCLEOTIDE SEQUENCE</scope>
    <source>
        <strain evidence="2">D6</strain>
    </source>
</reference>
<evidence type="ECO:0000313" key="3">
    <source>
        <dbReference type="Proteomes" id="UP001153069"/>
    </source>
</evidence>
<dbReference type="PANTHER" id="PTHR36776">
    <property type="entry name" value="EXPRESSED PROTEIN"/>
    <property type="match status" value="1"/>
</dbReference>
<keyword evidence="1" id="KW-0732">Signal</keyword>
<dbReference type="EMBL" id="CAICTM010001046">
    <property type="protein sequence ID" value="CAB9519802.1"/>
    <property type="molecule type" value="Genomic_DNA"/>
</dbReference>
<protein>
    <submittedName>
        <fullName evidence="2">Uncharacterized protein</fullName>
    </submittedName>
</protein>
<gene>
    <name evidence="2" type="ORF">SEMRO_1048_G235280.1</name>
</gene>
<sequence>MTVSSTRTVFFAFLLAILAAKESQAWVQQNVLSRNSFKIGPTRVSPVVLRSSVDSVSLTGFENHEEEGTKMAKSIAAWLDSEWMPQEVHVRMGESAKKSYIKCREAGDDDLMNIMSTVADDLTSKWFEEYDADAFVGAWDIANYVSDYLVQVSGQEGCECSNKVY</sequence>
<proteinExistence type="predicted"/>
<accession>A0A9N8EE57</accession>
<evidence type="ECO:0000256" key="1">
    <source>
        <dbReference type="SAM" id="SignalP"/>
    </source>
</evidence>
<keyword evidence="3" id="KW-1185">Reference proteome</keyword>
<organism evidence="2 3">
    <name type="scientific">Seminavis robusta</name>
    <dbReference type="NCBI Taxonomy" id="568900"/>
    <lineage>
        <taxon>Eukaryota</taxon>
        <taxon>Sar</taxon>
        <taxon>Stramenopiles</taxon>
        <taxon>Ochrophyta</taxon>
        <taxon>Bacillariophyta</taxon>
        <taxon>Bacillariophyceae</taxon>
        <taxon>Bacillariophycidae</taxon>
        <taxon>Naviculales</taxon>
        <taxon>Naviculaceae</taxon>
        <taxon>Seminavis</taxon>
    </lineage>
</organism>
<dbReference type="PANTHER" id="PTHR36776:SF1">
    <property type="entry name" value="EXPRESSED PROTEIN"/>
    <property type="match status" value="1"/>
</dbReference>
<feature type="signal peptide" evidence="1">
    <location>
        <begin position="1"/>
        <end position="25"/>
    </location>
</feature>
<feature type="chain" id="PRO_5040226520" evidence="1">
    <location>
        <begin position="26"/>
        <end position="165"/>
    </location>
</feature>
<comment type="caution">
    <text evidence="2">The sequence shown here is derived from an EMBL/GenBank/DDBJ whole genome shotgun (WGS) entry which is preliminary data.</text>
</comment>